<evidence type="ECO:0000313" key="13">
    <source>
        <dbReference type="Proteomes" id="UP000241167"/>
    </source>
</evidence>
<evidence type="ECO:0000256" key="5">
    <source>
        <dbReference type="ARBA" id="ARBA00022741"/>
    </source>
</evidence>
<dbReference type="PROSITE" id="PS51384">
    <property type="entry name" value="FAD_FR"/>
    <property type="match status" value="1"/>
</dbReference>
<dbReference type="GO" id="GO:0004324">
    <property type="term" value="F:ferredoxin-NADP+ reductase activity"/>
    <property type="evidence" value="ECO:0007669"/>
    <property type="project" value="UniProtKB-EC"/>
</dbReference>
<dbReference type="AlphaFoldDB" id="A0A2P7QVJ3"/>
<dbReference type="Proteomes" id="UP000241167">
    <property type="component" value="Unassembled WGS sequence"/>
</dbReference>
<evidence type="ECO:0000256" key="8">
    <source>
        <dbReference type="ARBA" id="ARBA00023002"/>
    </source>
</evidence>
<evidence type="ECO:0000256" key="3">
    <source>
        <dbReference type="ARBA" id="ARBA00013223"/>
    </source>
</evidence>
<keyword evidence="4" id="KW-0285">Flavoprotein</keyword>
<proteinExistence type="inferred from homology"/>
<keyword evidence="8" id="KW-0560">Oxidoreductase</keyword>
<dbReference type="InterPro" id="IPR017927">
    <property type="entry name" value="FAD-bd_FR_type"/>
</dbReference>
<dbReference type="SUPFAM" id="SSF52343">
    <property type="entry name" value="Ferredoxin reductase-like, C-terminal NADP-linked domain"/>
    <property type="match status" value="1"/>
</dbReference>
<dbReference type="PANTHER" id="PTHR47878">
    <property type="entry name" value="OXIDOREDUCTASE FAD/NAD(P)-BINDING DOMAIN PROTEIN"/>
    <property type="match status" value="1"/>
</dbReference>
<dbReference type="InterPro" id="IPR039261">
    <property type="entry name" value="FNR_nucleotide-bd"/>
</dbReference>
<dbReference type="CDD" id="cd06195">
    <property type="entry name" value="FNR1"/>
    <property type="match status" value="1"/>
</dbReference>
<keyword evidence="7" id="KW-0521">NADP</keyword>
<dbReference type="InterPro" id="IPR033892">
    <property type="entry name" value="FNR_bac"/>
</dbReference>
<comment type="catalytic activity">
    <reaction evidence="9">
        <text>2 reduced [2Fe-2S]-[ferredoxin] + NADP(+) + H(+) = 2 oxidized [2Fe-2S]-[ferredoxin] + NADPH</text>
        <dbReference type="Rhea" id="RHEA:20125"/>
        <dbReference type="Rhea" id="RHEA-COMP:10000"/>
        <dbReference type="Rhea" id="RHEA-COMP:10001"/>
        <dbReference type="ChEBI" id="CHEBI:15378"/>
        <dbReference type="ChEBI" id="CHEBI:33737"/>
        <dbReference type="ChEBI" id="CHEBI:33738"/>
        <dbReference type="ChEBI" id="CHEBI:57783"/>
        <dbReference type="ChEBI" id="CHEBI:58349"/>
        <dbReference type="EC" id="1.18.1.2"/>
    </reaction>
</comment>
<keyword evidence="13" id="KW-1185">Reference proteome</keyword>
<accession>A0A2P7QVJ3</accession>
<evidence type="ECO:0000256" key="7">
    <source>
        <dbReference type="ARBA" id="ARBA00022857"/>
    </source>
</evidence>
<dbReference type="PANTHER" id="PTHR47878:SF1">
    <property type="entry name" value="FLAVODOXIN_FERREDOXIN--NADP REDUCTASE"/>
    <property type="match status" value="1"/>
</dbReference>
<evidence type="ECO:0000259" key="11">
    <source>
        <dbReference type="PROSITE" id="PS51384"/>
    </source>
</evidence>
<feature type="compositionally biased region" description="Basic residues" evidence="10">
    <location>
        <begin position="57"/>
        <end position="82"/>
    </location>
</feature>
<name>A0A2P7QVJ3_9SPHN</name>
<comment type="similarity">
    <text evidence="2">Belongs to the ferredoxin--NADP reductase type 1 family.</text>
</comment>
<gene>
    <name evidence="12" type="ORF">C7I55_06905</name>
</gene>
<keyword evidence="6" id="KW-0274">FAD</keyword>
<dbReference type="Pfam" id="PF00175">
    <property type="entry name" value="NAD_binding_1"/>
    <property type="match status" value="1"/>
</dbReference>
<comment type="cofactor">
    <cofactor evidence="1">
        <name>FAD</name>
        <dbReference type="ChEBI" id="CHEBI:57692"/>
    </cofactor>
</comment>
<evidence type="ECO:0000256" key="6">
    <source>
        <dbReference type="ARBA" id="ARBA00022827"/>
    </source>
</evidence>
<keyword evidence="5" id="KW-0547">Nucleotide-binding</keyword>
<dbReference type="InterPro" id="IPR051930">
    <property type="entry name" value="FNR_type-1"/>
</dbReference>
<protein>
    <recommendedName>
        <fullName evidence="3">ferredoxin--NADP(+) reductase</fullName>
        <ecNumber evidence="3">1.18.1.2</ecNumber>
    </recommendedName>
</protein>
<organism evidence="12 13">
    <name type="scientific">Allosphingosinicella deserti</name>
    <dbReference type="NCBI Taxonomy" id="2116704"/>
    <lineage>
        <taxon>Bacteria</taxon>
        <taxon>Pseudomonadati</taxon>
        <taxon>Pseudomonadota</taxon>
        <taxon>Alphaproteobacteria</taxon>
        <taxon>Sphingomonadales</taxon>
        <taxon>Sphingomonadaceae</taxon>
        <taxon>Allosphingosinicella</taxon>
    </lineage>
</organism>
<dbReference type="EMBL" id="PXYI01000002">
    <property type="protein sequence ID" value="PSJ41979.1"/>
    <property type="molecule type" value="Genomic_DNA"/>
</dbReference>
<dbReference type="OrthoDB" id="9784483at2"/>
<dbReference type="Gene3D" id="2.40.30.10">
    <property type="entry name" value="Translation factors"/>
    <property type="match status" value="1"/>
</dbReference>
<evidence type="ECO:0000313" key="12">
    <source>
        <dbReference type="EMBL" id="PSJ41979.1"/>
    </source>
</evidence>
<evidence type="ECO:0000256" key="2">
    <source>
        <dbReference type="ARBA" id="ARBA00008312"/>
    </source>
</evidence>
<dbReference type="SUPFAM" id="SSF63380">
    <property type="entry name" value="Riboflavin synthase domain-like"/>
    <property type="match status" value="1"/>
</dbReference>
<dbReference type="InterPro" id="IPR017938">
    <property type="entry name" value="Riboflavin_synthase-like_b-brl"/>
</dbReference>
<evidence type="ECO:0000256" key="1">
    <source>
        <dbReference type="ARBA" id="ARBA00001974"/>
    </source>
</evidence>
<reference evidence="12 13" key="1">
    <citation type="submission" date="2018-03" db="EMBL/GenBank/DDBJ databases">
        <title>The draft genome of Sphingosinicella sp. GL-C-18.</title>
        <authorList>
            <person name="Liu L."/>
            <person name="Li L."/>
            <person name="Liang L."/>
            <person name="Zhang X."/>
            <person name="Wang T."/>
        </authorList>
    </citation>
    <scope>NUCLEOTIDE SEQUENCE [LARGE SCALE GENOMIC DNA]</scope>
    <source>
        <strain evidence="12 13">GL-C-18</strain>
    </source>
</reference>
<dbReference type="GO" id="GO:0042167">
    <property type="term" value="P:heme catabolic process"/>
    <property type="evidence" value="ECO:0007669"/>
    <property type="project" value="TreeGrafter"/>
</dbReference>
<feature type="domain" description="FAD-binding FR-type" evidence="11">
    <location>
        <begin position="137"/>
        <end position="237"/>
    </location>
</feature>
<dbReference type="GO" id="GO:0000166">
    <property type="term" value="F:nucleotide binding"/>
    <property type="evidence" value="ECO:0007669"/>
    <property type="project" value="UniProtKB-KW"/>
</dbReference>
<dbReference type="EC" id="1.18.1.2" evidence="3"/>
<feature type="region of interest" description="Disordered" evidence="10">
    <location>
        <begin position="1"/>
        <end position="122"/>
    </location>
</feature>
<dbReference type="Gene3D" id="3.40.50.80">
    <property type="entry name" value="Nucleotide-binding domain of ferredoxin-NADP reductase (FNR) module"/>
    <property type="match status" value="1"/>
</dbReference>
<evidence type="ECO:0000256" key="10">
    <source>
        <dbReference type="SAM" id="MobiDB-lite"/>
    </source>
</evidence>
<sequence>MGGGHPGRALLVPGARPGLRCRRRTRDPAALSDDDGGAEPRRPDCAALRGPLPPDRGRRRGRAARVAGSRRRRALLPRRRTGAGHPGDGADPRSRPGCGRVRPARAAARAPRQRGQGRGGRALNVPVRLPLVQPDQPAFDTVAVRWVHHWNSHLFSLAVERPRSFRFRSGEFVLLGLHDGSRPLMRAYSIASAAYAEELEFLSIKVEHGPLTSRLQRIEPGDLLYLGRKPTGTLVADALTPGSRLFLFATGTGLAPFLSLLRDPDTYDRFAQIILVHSVRRVSDLAWRDQLTGQLADDPLVRDQALLQLLYVPTVTREPFHTSGRIQALIDDGRLFGPPLHGPARLDPAIDRIMLCGSSAMIADLSERLATLGFEEGSNARPAHFAVERAFVG</sequence>
<feature type="compositionally biased region" description="Low complexity" evidence="10">
    <location>
        <begin position="95"/>
        <end position="114"/>
    </location>
</feature>
<dbReference type="GO" id="GO:0034599">
    <property type="term" value="P:cellular response to oxidative stress"/>
    <property type="evidence" value="ECO:0007669"/>
    <property type="project" value="TreeGrafter"/>
</dbReference>
<comment type="caution">
    <text evidence="12">The sequence shown here is derived from an EMBL/GenBank/DDBJ whole genome shotgun (WGS) entry which is preliminary data.</text>
</comment>
<evidence type="ECO:0000256" key="4">
    <source>
        <dbReference type="ARBA" id="ARBA00022630"/>
    </source>
</evidence>
<evidence type="ECO:0000256" key="9">
    <source>
        <dbReference type="ARBA" id="ARBA00047776"/>
    </source>
</evidence>
<dbReference type="InterPro" id="IPR001433">
    <property type="entry name" value="OxRdtase_FAD/NAD-bd"/>
</dbReference>